<evidence type="ECO:0000313" key="3">
    <source>
        <dbReference type="Proteomes" id="UP001066276"/>
    </source>
</evidence>
<proteinExistence type="predicted"/>
<dbReference type="EMBL" id="JANPWB010000012">
    <property type="protein sequence ID" value="KAJ1120162.1"/>
    <property type="molecule type" value="Genomic_DNA"/>
</dbReference>
<dbReference type="AlphaFoldDB" id="A0AAV7NW02"/>
<keyword evidence="3" id="KW-1185">Reference proteome</keyword>
<feature type="compositionally biased region" description="Basic and acidic residues" evidence="1">
    <location>
        <begin position="27"/>
        <end position="65"/>
    </location>
</feature>
<reference evidence="2" key="1">
    <citation type="journal article" date="2022" name="bioRxiv">
        <title>Sequencing and chromosome-scale assembly of the giantPleurodeles waltlgenome.</title>
        <authorList>
            <person name="Brown T."/>
            <person name="Elewa A."/>
            <person name="Iarovenko S."/>
            <person name="Subramanian E."/>
            <person name="Araus A.J."/>
            <person name="Petzold A."/>
            <person name="Susuki M."/>
            <person name="Suzuki K.-i.T."/>
            <person name="Hayashi T."/>
            <person name="Toyoda A."/>
            <person name="Oliveira C."/>
            <person name="Osipova E."/>
            <person name="Leigh N.D."/>
            <person name="Simon A."/>
            <person name="Yun M.H."/>
        </authorList>
    </citation>
    <scope>NUCLEOTIDE SEQUENCE</scope>
    <source>
        <strain evidence="2">20211129_DDA</strain>
        <tissue evidence="2">Liver</tissue>
    </source>
</reference>
<protein>
    <submittedName>
        <fullName evidence="2">Uncharacterized protein</fullName>
    </submittedName>
</protein>
<gene>
    <name evidence="2" type="ORF">NDU88_008337</name>
</gene>
<name>A0AAV7NW02_PLEWA</name>
<comment type="caution">
    <text evidence="2">The sequence shown here is derived from an EMBL/GenBank/DDBJ whole genome shotgun (WGS) entry which is preliminary data.</text>
</comment>
<evidence type="ECO:0000313" key="2">
    <source>
        <dbReference type="EMBL" id="KAJ1120162.1"/>
    </source>
</evidence>
<dbReference type="Proteomes" id="UP001066276">
    <property type="component" value="Chromosome 8"/>
</dbReference>
<feature type="region of interest" description="Disordered" evidence="1">
    <location>
        <begin position="27"/>
        <end position="88"/>
    </location>
</feature>
<accession>A0AAV7NW02</accession>
<evidence type="ECO:0000256" key="1">
    <source>
        <dbReference type="SAM" id="MobiDB-lite"/>
    </source>
</evidence>
<organism evidence="2 3">
    <name type="scientific">Pleurodeles waltl</name>
    <name type="common">Iberian ribbed newt</name>
    <dbReference type="NCBI Taxonomy" id="8319"/>
    <lineage>
        <taxon>Eukaryota</taxon>
        <taxon>Metazoa</taxon>
        <taxon>Chordata</taxon>
        <taxon>Craniata</taxon>
        <taxon>Vertebrata</taxon>
        <taxon>Euteleostomi</taxon>
        <taxon>Amphibia</taxon>
        <taxon>Batrachia</taxon>
        <taxon>Caudata</taxon>
        <taxon>Salamandroidea</taxon>
        <taxon>Salamandridae</taxon>
        <taxon>Pleurodelinae</taxon>
        <taxon>Pleurodeles</taxon>
    </lineage>
</organism>
<sequence>MTEFFRQVPGGWADSHKRLVDWAGEEKTETAVELEEERRGDVSLIRREREQDTNADLTEQKRGEKQSSVSQTRRGAEEVPQCNGSGKQEADADIWYYADWDMPLESLLYPATASEGCGLDGEC</sequence>